<organism evidence="1 2">
    <name type="scientific">Roseburia inulinivorans DSM 16841</name>
    <dbReference type="NCBI Taxonomy" id="622312"/>
    <lineage>
        <taxon>Bacteria</taxon>
        <taxon>Bacillati</taxon>
        <taxon>Bacillota</taxon>
        <taxon>Clostridia</taxon>
        <taxon>Lachnospirales</taxon>
        <taxon>Lachnospiraceae</taxon>
        <taxon>Roseburia</taxon>
    </lineage>
</organism>
<accession>C0FRD8</accession>
<gene>
    <name evidence="1" type="ORF">ROSEINA2194_01292</name>
</gene>
<dbReference type="Gene3D" id="3.40.50.300">
    <property type="entry name" value="P-loop containing nucleotide triphosphate hydrolases"/>
    <property type="match status" value="1"/>
</dbReference>
<reference evidence="1 2" key="2">
    <citation type="submission" date="2009-03" db="EMBL/GenBank/DDBJ databases">
        <title>Draft genome sequence of Roseburia inulinivorans (DSM 16841).</title>
        <authorList>
            <person name="Sudarsanam P."/>
            <person name="Ley R."/>
            <person name="Guruge J."/>
            <person name="Turnbaugh P.J."/>
            <person name="Mahowald M."/>
            <person name="Liep D."/>
            <person name="Gordon J."/>
        </authorList>
    </citation>
    <scope>NUCLEOTIDE SEQUENCE [LARGE SCALE GENOMIC DNA]</scope>
    <source>
        <strain evidence="1 2">DSM 16841</strain>
    </source>
</reference>
<evidence type="ECO:0000313" key="1">
    <source>
        <dbReference type="EMBL" id="EEG94878.1"/>
    </source>
</evidence>
<dbReference type="EMBL" id="ACFY01000053">
    <property type="protein sequence ID" value="EEG94878.1"/>
    <property type="molecule type" value="Genomic_DNA"/>
</dbReference>
<dbReference type="AlphaFoldDB" id="C0FRD8"/>
<reference evidence="1 2" key="1">
    <citation type="submission" date="2009-02" db="EMBL/GenBank/DDBJ databases">
        <authorList>
            <person name="Fulton L."/>
            <person name="Clifton S."/>
            <person name="Fulton B."/>
            <person name="Xu J."/>
            <person name="Minx P."/>
            <person name="Pepin K.H."/>
            <person name="Johnson M."/>
            <person name="Bhonagiri V."/>
            <person name="Nash W.E."/>
            <person name="Mardis E.R."/>
            <person name="Wilson R.K."/>
        </authorList>
    </citation>
    <scope>NUCLEOTIDE SEQUENCE [LARGE SCALE GENOMIC DNA]</scope>
    <source>
        <strain evidence="1 2">DSM 16841</strain>
    </source>
</reference>
<sequence>MFEFHEKFFVPEKSGAGKGRRDAGRGRRACRVGQPFLRQDGGVCETGRASGKEKRNVILILADMVTPPLPYLCAPSDIEQERSLGSILAASHVTENLIKKNCMFYRKNDYLSMVGMLKGENVFTYPPYEKEQAAELLQLAAQIAPYVIVDCTSNIASDIMSAVALMEADTVLRLAGCDLKSISYLSSQLPLLSDHKWDADKQLKAVSNIRQQEASSHMEQILGSVSFQIPHSSEVEAQFLEGELLGELGLKESRTFRREIEKISREVFGV</sequence>
<dbReference type="SUPFAM" id="SSF52540">
    <property type="entry name" value="P-loop containing nucleoside triphosphate hydrolases"/>
    <property type="match status" value="1"/>
</dbReference>
<dbReference type="eggNOG" id="COG0455">
    <property type="taxonomic scope" value="Bacteria"/>
</dbReference>
<evidence type="ECO:0008006" key="3">
    <source>
        <dbReference type="Google" id="ProtNLM"/>
    </source>
</evidence>
<dbReference type="InterPro" id="IPR027417">
    <property type="entry name" value="P-loop_NTPase"/>
</dbReference>
<protein>
    <recommendedName>
        <fullName evidence="3">AAA domain-containing protein</fullName>
    </recommendedName>
</protein>
<proteinExistence type="predicted"/>
<name>C0FRD8_9FIRM</name>
<comment type="caution">
    <text evidence="1">The sequence shown here is derived from an EMBL/GenBank/DDBJ whole genome shotgun (WGS) entry which is preliminary data.</text>
</comment>
<evidence type="ECO:0000313" key="2">
    <source>
        <dbReference type="Proteomes" id="UP000003561"/>
    </source>
</evidence>
<dbReference type="Proteomes" id="UP000003561">
    <property type="component" value="Unassembled WGS sequence"/>
</dbReference>